<feature type="domain" description="NIPSNAP" evidence="1">
    <location>
        <begin position="7"/>
        <end position="99"/>
    </location>
</feature>
<dbReference type="OrthoDB" id="9798776at2"/>
<dbReference type="AlphaFoldDB" id="A0A317CI54"/>
<dbReference type="RefSeq" id="WP_109823561.1">
    <property type="nucleotide sequence ID" value="NZ_QGKL01000031.1"/>
</dbReference>
<gene>
    <name evidence="2" type="ORF">DKT75_11430</name>
</gene>
<evidence type="ECO:0000259" key="1">
    <source>
        <dbReference type="Pfam" id="PF07978"/>
    </source>
</evidence>
<dbReference type="Pfam" id="PF07978">
    <property type="entry name" value="NIPSNAP"/>
    <property type="match status" value="1"/>
</dbReference>
<organism evidence="2 3">
    <name type="scientific">Leucothrix arctica</name>
    <dbReference type="NCBI Taxonomy" id="1481894"/>
    <lineage>
        <taxon>Bacteria</taxon>
        <taxon>Pseudomonadati</taxon>
        <taxon>Pseudomonadota</taxon>
        <taxon>Gammaproteobacteria</taxon>
        <taxon>Thiotrichales</taxon>
        <taxon>Thiotrichaceae</taxon>
        <taxon>Leucothrix</taxon>
    </lineage>
</organism>
<comment type="caution">
    <text evidence="2">The sequence shown here is derived from an EMBL/GenBank/DDBJ whole genome shotgun (WGS) entry which is preliminary data.</text>
</comment>
<sequence length="111" mass="12865">MVTCFLKYVIDPQKIEEFKHYGQLWIDLVNRMGGLHHGYLIPHEGPNNIGYATFSFPSLAAYEEYRNKIPNCPNCQEAFEYSKASACIISLERNFFTPVFEGVEDKAKLFY</sequence>
<accession>A0A317CI54</accession>
<dbReference type="InterPro" id="IPR011008">
    <property type="entry name" value="Dimeric_a/b-barrel"/>
</dbReference>
<reference evidence="2 3" key="1">
    <citation type="submission" date="2018-05" db="EMBL/GenBank/DDBJ databases">
        <title>Leucothrix arctica sp. nov., isolated from Arctic seawater.</title>
        <authorList>
            <person name="Choi A."/>
            <person name="Baek K."/>
        </authorList>
    </citation>
    <scope>NUCLEOTIDE SEQUENCE [LARGE SCALE GENOMIC DNA]</scope>
    <source>
        <strain evidence="2 3">IMCC9719</strain>
    </source>
</reference>
<dbReference type="EMBL" id="QGKL01000031">
    <property type="protein sequence ID" value="PWQ95982.1"/>
    <property type="molecule type" value="Genomic_DNA"/>
</dbReference>
<dbReference type="SUPFAM" id="SSF54909">
    <property type="entry name" value="Dimeric alpha+beta barrel"/>
    <property type="match status" value="1"/>
</dbReference>
<dbReference type="Gene3D" id="3.30.70.100">
    <property type="match status" value="1"/>
</dbReference>
<keyword evidence="3" id="KW-1185">Reference proteome</keyword>
<dbReference type="Proteomes" id="UP000245506">
    <property type="component" value="Unassembled WGS sequence"/>
</dbReference>
<name>A0A317CI54_9GAMM</name>
<proteinExistence type="predicted"/>
<evidence type="ECO:0000313" key="3">
    <source>
        <dbReference type="Proteomes" id="UP000245506"/>
    </source>
</evidence>
<protein>
    <submittedName>
        <fullName evidence="2">NIPSNAP family protein</fullName>
    </submittedName>
</protein>
<dbReference type="InterPro" id="IPR012577">
    <property type="entry name" value="NIPSNAP"/>
</dbReference>
<evidence type="ECO:0000313" key="2">
    <source>
        <dbReference type="EMBL" id="PWQ95982.1"/>
    </source>
</evidence>